<organism evidence="1 2">
    <name type="scientific">Xylaria curta</name>
    <dbReference type="NCBI Taxonomy" id="42375"/>
    <lineage>
        <taxon>Eukaryota</taxon>
        <taxon>Fungi</taxon>
        <taxon>Dikarya</taxon>
        <taxon>Ascomycota</taxon>
        <taxon>Pezizomycotina</taxon>
        <taxon>Sordariomycetes</taxon>
        <taxon>Xylariomycetidae</taxon>
        <taxon>Xylariales</taxon>
        <taxon>Xylariaceae</taxon>
        <taxon>Xylaria</taxon>
    </lineage>
</organism>
<name>A0ACC1P8E6_9PEZI</name>
<reference evidence="1" key="1">
    <citation type="submission" date="2022-10" db="EMBL/GenBank/DDBJ databases">
        <title>Genome Sequence of Xylaria curta.</title>
        <authorList>
            <person name="Buettner E."/>
        </authorList>
    </citation>
    <scope>NUCLEOTIDE SEQUENCE</scope>
    <source>
        <strain evidence="1">Babe10</strain>
    </source>
</reference>
<dbReference type="Proteomes" id="UP001143856">
    <property type="component" value="Unassembled WGS sequence"/>
</dbReference>
<comment type="caution">
    <text evidence="1">The sequence shown here is derived from an EMBL/GenBank/DDBJ whole genome shotgun (WGS) entry which is preliminary data.</text>
</comment>
<protein>
    <submittedName>
        <fullName evidence="1">Uncharacterized protein</fullName>
    </submittedName>
</protein>
<proteinExistence type="predicted"/>
<sequence>MNELIFTLLIFVYGTTATFGRDGQLLELIFTLMLAKKDAFLPGHVESADKAPMMRTLLWGRVIIKQPVAIQDKLSKDAVTYKSSQAVALPTPRFILISPQSQDVSTTAHSSQPIATSKCKRQRKLTKVAPSPAPPPQPSCPQARKNRPSCRLRLGPREHGSGNATSAWSYTGWGAQDGVCTARTHTA</sequence>
<dbReference type="EMBL" id="JAPDGR010000750">
    <property type="protein sequence ID" value="KAJ2987712.1"/>
    <property type="molecule type" value="Genomic_DNA"/>
</dbReference>
<evidence type="ECO:0000313" key="2">
    <source>
        <dbReference type="Proteomes" id="UP001143856"/>
    </source>
</evidence>
<gene>
    <name evidence="1" type="ORF">NUW58_g4353</name>
</gene>
<evidence type="ECO:0000313" key="1">
    <source>
        <dbReference type="EMBL" id="KAJ2987712.1"/>
    </source>
</evidence>
<accession>A0ACC1P8E6</accession>
<keyword evidence="2" id="KW-1185">Reference proteome</keyword>